<evidence type="ECO:0000256" key="2">
    <source>
        <dbReference type="ARBA" id="ARBA00023125"/>
    </source>
</evidence>
<dbReference type="PROSITE" id="PS50949">
    <property type="entry name" value="HTH_GNTR"/>
    <property type="match status" value="1"/>
</dbReference>
<proteinExistence type="predicted"/>
<evidence type="ECO:0000313" key="6">
    <source>
        <dbReference type="Proteomes" id="UP001501074"/>
    </source>
</evidence>
<dbReference type="PANTHER" id="PTHR43537">
    <property type="entry name" value="TRANSCRIPTIONAL REGULATOR, GNTR FAMILY"/>
    <property type="match status" value="1"/>
</dbReference>
<dbReference type="InterPro" id="IPR036388">
    <property type="entry name" value="WH-like_DNA-bd_sf"/>
</dbReference>
<dbReference type="Pfam" id="PF00392">
    <property type="entry name" value="GntR"/>
    <property type="match status" value="1"/>
</dbReference>
<gene>
    <name evidence="5" type="ORF">GCM10022223_69480</name>
</gene>
<keyword evidence="6" id="KW-1185">Reference proteome</keyword>
<dbReference type="SUPFAM" id="SSF48008">
    <property type="entry name" value="GntR ligand-binding domain-like"/>
    <property type="match status" value="1"/>
</dbReference>
<protein>
    <submittedName>
        <fullName evidence="5">GntR family transcriptional regulator</fullName>
    </submittedName>
</protein>
<evidence type="ECO:0000313" key="5">
    <source>
        <dbReference type="EMBL" id="GAA3640331.1"/>
    </source>
</evidence>
<dbReference type="InterPro" id="IPR011711">
    <property type="entry name" value="GntR_C"/>
</dbReference>
<evidence type="ECO:0000256" key="3">
    <source>
        <dbReference type="ARBA" id="ARBA00023163"/>
    </source>
</evidence>
<keyword evidence="2" id="KW-0238">DNA-binding</keyword>
<dbReference type="InterPro" id="IPR000524">
    <property type="entry name" value="Tscrpt_reg_HTH_GntR"/>
</dbReference>
<dbReference type="EMBL" id="BAAAZO010000014">
    <property type="protein sequence ID" value="GAA3640331.1"/>
    <property type="molecule type" value="Genomic_DNA"/>
</dbReference>
<reference evidence="6" key="1">
    <citation type="journal article" date="2019" name="Int. J. Syst. Evol. Microbiol.">
        <title>The Global Catalogue of Microorganisms (GCM) 10K type strain sequencing project: providing services to taxonomists for standard genome sequencing and annotation.</title>
        <authorList>
            <consortium name="The Broad Institute Genomics Platform"/>
            <consortium name="The Broad Institute Genome Sequencing Center for Infectious Disease"/>
            <person name="Wu L."/>
            <person name="Ma J."/>
        </authorList>
    </citation>
    <scope>NUCLEOTIDE SEQUENCE [LARGE SCALE GENOMIC DNA]</scope>
    <source>
        <strain evidence="6">JCM 16902</strain>
    </source>
</reference>
<dbReference type="RefSeq" id="WP_231485548.1">
    <property type="nucleotide sequence ID" value="NZ_BAAAZO010000014.1"/>
</dbReference>
<keyword evidence="1" id="KW-0805">Transcription regulation</keyword>
<evidence type="ECO:0000256" key="1">
    <source>
        <dbReference type="ARBA" id="ARBA00023015"/>
    </source>
</evidence>
<feature type="domain" description="HTH gntR-type" evidence="4">
    <location>
        <begin position="8"/>
        <end position="74"/>
    </location>
</feature>
<dbReference type="Proteomes" id="UP001501074">
    <property type="component" value="Unassembled WGS sequence"/>
</dbReference>
<dbReference type="InterPro" id="IPR008920">
    <property type="entry name" value="TF_FadR/GntR_C"/>
</dbReference>
<dbReference type="SUPFAM" id="SSF46785">
    <property type="entry name" value="Winged helix' DNA-binding domain"/>
    <property type="match status" value="1"/>
</dbReference>
<dbReference type="SMART" id="SM00345">
    <property type="entry name" value="HTH_GNTR"/>
    <property type="match status" value="1"/>
</dbReference>
<dbReference type="PANTHER" id="PTHR43537:SF24">
    <property type="entry name" value="GLUCONATE OPERON TRANSCRIPTIONAL REPRESSOR"/>
    <property type="match status" value="1"/>
</dbReference>
<evidence type="ECO:0000259" key="4">
    <source>
        <dbReference type="PROSITE" id="PS50949"/>
    </source>
</evidence>
<dbReference type="PRINTS" id="PR00035">
    <property type="entry name" value="HTHGNTR"/>
</dbReference>
<organism evidence="5 6">
    <name type="scientific">Kineosporia mesophila</name>
    <dbReference type="NCBI Taxonomy" id="566012"/>
    <lineage>
        <taxon>Bacteria</taxon>
        <taxon>Bacillati</taxon>
        <taxon>Actinomycetota</taxon>
        <taxon>Actinomycetes</taxon>
        <taxon>Kineosporiales</taxon>
        <taxon>Kineosporiaceae</taxon>
        <taxon>Kineosporia</taxon>
    </lineage>
</organism>
<dbReference type="Gene3D" id="1.20.120.530">
    <property type="entry name" value="GntR ligand-binding domain-like"/>
    <property type="match status" value="1"/>
</dbReference>
<sequence>MSADEARVSARDTIYSALRRRLMSGHYRDAGALVPNALSEEFGVSRTPVREALALLERDGLLVAGTRGFSVRRRSIEETLEIFEVRAILESSAASAAAMRRSTIDLAKLEELHRRAVAHTGPDGTAADETSHQAVRDLYNQWHAGIRAAAHNHTILGLVHTLDAQVKSSAPWSPEATQASFADSHAEHALILDAIRRSDAETARTTMLEHLARDRDIRIRQLVSQSLGLPEDDVVTKDCPAPHAP</sequence>
<dbReference type="SMART" id="SM00895">
    <property type="entry name" value="FCD"/>
    <property type="match status" value="1"/>
</dbReference>
<keyword evidence="3" id="KW-0804">Transcription</keyword>
<name>A0ABP7AV60_9ACTN</name>
<accession>A0ABP7AV60</accession>
<dbReference type="Gene3D" id="1.10.10.10">
    <property type="entry name" value="Winged helix-like DNA-binding domain superfamily/Winged helix DNA-binding domain"/>
    <property type="match status" value="1"/>
</dbReference>
<dbReference type="Pfam" id="PF07729">
    <property type="entry name" value="FCD"/>
    <property type="match status" value="1"/>
</dbReference>
<dbReference type="InterPro" id="IPR036390">
    <property type="entry name" value="WH_DNA-bd_sf"/>
</dbReference>
<comment type="caution">
    <text evidence="5">The sequence shown here is derived from an EMBL/GenBank/DDBJ whole genome shotgun (WGS) entry which is preliminary data.</text>
</comment>